<gene>
    <name evidence="5" type="ORF">QQF64_021057</name>
</gene>
<name>A0ABR3LAZ4_9TELE</name>
<dbReference type="Gene3D" id="2.60.40.10">
    <property type="entry name" value="Immunoglobulins"/>
    <property type="match status" value="2"/>
</dbReference>
<evidence type="ECO:0000313" key="6">
    <source>
        <dbReference type="Proteomes" id="UP001558613"/>
    </source>
</evidence>
<dbReference type="InterPro" id="IPR013106">
    <property type="entry name" value="Ig_V-set"/>
</dbReference>
<reference evidence="5 6" key="1">
    <citation type="submission" date="2023-09" db="EMBL/GenBank/DDBJ databases">
        <authorList>
            <person name="Wang M."/>
        </authorList>
    </citation>
    <scope>NUCLEOTIDE SEQUENCE [LARGE SCALE GENOMIC DNA]</scope>
    <source>
        <strain evidence="5">GT-2023</strain>
        <tissue evidence="5">Liver</tissue>
    </source>
</reference>
<dbReference type="InterPro" id="IPR036179">
    <property type="entry name" value="Ig-like_dom_sf"/>
</dbReference>
<protein>
    <recommendedName>
        <fullName evidence="4">Ig-like domain-containing protein</fullName>
    </recommendedName>
</protein>
<dbReference type="InterPro" id="IPR013783">
    <property type="entry name" value="Ig-like_fold"/>
</dbReference>
<proteinExistence type="predicted"/>
<keyword evidence="2" id="KW-0812">Transmembrane</keyword>
<feature type="domain" description="Ig-like" evidence="4">
    <location>
        <begin position="192"/>
        <end position="272"/>
    </location>
</feature>
<dbReference type="InterPro" id="IPR007110">
    <property type="entry name" value="Ig-like_dom"/>
</dbReference>
<dbReference type="InterPro" id="IPR003599">
    <property type="entry name" value="Ig_sub"/>
</dbReference>
<evidence type="ECO:0000256" key="2">
    <source>
        <dbReference type="ARBA" id="ARBA00022692"/>
    </source>
</evidence>
<keyword evidence="6" id="KW-1185">Reference proteome</keyword>
<dbReference type="PROSITE" id="PS50835">
    <property type="entry name" value="IG_LIKE"/>
    <property type="match status" value="1"/>
</dbReference>
<comment type="subcellular location">
    <subcellularLocation>
        <location evidence="1">Membrane</location>
    </subcellularLocation>
</comment>
<evidence type="ECO:0000313" key="5">
    <source>
        <dbReference type="EMBL" id="KAL1250052.1"/>
    </source>
</evidence>
<dbReference type="InterPro" id="IPR050671">
    <property type="entry name" value="CD300_family_receptors"/>
</dbReference>
<dbReference type="SMART" id="SM00409">
    <property type="entry name" value="IG"/>
    <property type="match status" value="1"/>
</dbReference>
<dbReference type="Proteomes" id="UP001558613">
    <property type="component" value="Unassembled WGS sequence"/>
</dbReference>
<dbReference type="PANTHER" id="PTHR11860:SF96">
    <property type="match status" value="1"/>
</dbReference>
<evidence type="ECO:0000256" key="1">
    <source>
        <dbReference type="ARBA" id="ARBA00004370"/>
    </source>
</evidence>
<accession>A0ABR3LAZ4</accession>
<sequence length="361" mass="40647">MEPMFPSMNCSSTIPAALTQPQIMMLPAPCLTVGKTQFSWYSSPGHYQRKRAKGAPLMAQYSCPEMTELAYLKHGISVQLKCDKTQIQATIGSTLTIICNYKTTQFRFNKKYWCAGDSRSSCEVRMDTDGYTHAAHRTRAQIIDSVSRGLIVNIRDLKLDDSGIYWVAIEKIYADIMTRIQVTVTNEAVIKPQIWPLSSPETTCWGQPSVFRCRSERGTDVRYTWYRVGQPNNIVLHHSTDLYLHCSNITEDCQLFCSAFNDVSSQSSEFVSLQLLQPADKDCVYLLSSNVFSSYDCIRSTTSLSTSIQTTEKFLSSAAVSYLTWSQNKTTSWSGFPLWTGEPGCVDESSNSANRQVTREE</sequence>
<dbReference type="Pfam" id="PF07686">
    <property type="entry name" value="V-set"/>
    <property type="match status" value="1"/>
</dbReference>
<organism evidence="5 6">
    <name type="scientific">Cirrhinus molitorella</name>
    <name type="common">mud carp</name>
    <dbReference type="NCBI Taxonomy" id="172907"/>
    <lineage>
        <taxon>Eukaryota</taxon>
        <taxon>Metazoa</taxon>
        <taxon>Chordata</taxon>
        <taxon>Craniata</taxon>
        <taxon>Vertebrata</taxon>
        <taxon>Euteleostomi</taxon>
        <taxon>Actinopterygii</taxon>
        <taxon>Neopterygii</taxon>
        <taxon>Teleostei</taxon>
        <taxon>Ostariophysi</taxon>
        <taxon>Cypriniformes</taxon>
        <taxon>Cyprinidae</taxon>
        <taxon>Labeoninae</taxon>
        <taxon>Labeonini</taxon>
        <taxon>Cirrhinus</taxon>
    </lineage>
</organism>
<keyword evidence="3" id="KW-0472">Membrane</keyword>
<evidence type="ECO:0000256" key="3">
    <source>
        <dbReference type="ARBA" id="ARBA00023136"/>
    </source>
</evidence>
<dbReference type="SUPFAM" id="SSF48726">
    <property type="entry name" value="Immunoglobulin"/>
    <property type="match status" value="2"/>
</dbReference>
<comment type="caution">
    <text evidence="5">The sequence shown here is derived from an EMBL/GenBank/DDBJ whole genome shotgun (WGS) entry which is preliminary data.</text>
</comment>
<dbReference type="PANTHER" id="PTHR11860">
    <property type="entry name" value="POLYMERIC-IMMUNOGLOBULIN RECEPTOR"/>
    <property type="match status" value="1"/>
</dbReference>
<evidence type="ECO:0000259" key="4">
    <source>
        <dbReference type="PROSITE" id="PS50835"/>
    </source>
</evidence>
<dbReference type="EMBL" id="JAYMGO010000023">
    <property type="protein sequence ID" value="KAL1250052.1"/>
    <property type="molecule type" value="Genomic_DNA"/>
</dbReference>